<dbReference type="RefSeq" id="XP_025357855.1">
    <property type="nucleotide sequence ID" value="XM_025500696.1"/>
</dbReference>
<evidence type="ECO:0000313" key="2">
    <source>
        <dbReference type="Proteomes" id="UP000245771"/>
    </source>
</evidence>
<dbReference type="STRING" id="1280837.A0A316VMC3"/>
<gene>
    <name evidence="1" type="ORF">FA14DRAFT_176843</name>
</gene>
<accession>A0A316VMC3</accession>
<sequence length="239" mass="26970">MSNSTRIRQFITQAQPYIQQHGFTLRSIRAAITSGKITIDNEEELAVLFPNQIEISKQLLTQFDKEGLKVASSSLLPSESSHPDSEERNAGDRRAIEQVELLLAGKLLHSVPFREHIVDALAVLTAAKDRQAFSSIPTPLPIMQRAWQVTDEAIHMAKWKGRLGTDWYTHRTRLTNAFLMAELHLLSPDFQGDAHQSVHVLRRLARPHSVFGTQMIESASQWVNWGSRGWLGIFRSVGL</sequence>
<organism evidence="1 2">
    <name type="scientific">Meira miltonrushii</name>
    <dbReference type="NCBI Taxonomy" id="1280837"/>
    <lineage>
        <taxon>Eukaryota</taxon>
        <taxon>Fungi</taxon>
        <taxon>Dikarya</taxon>
        <taxon>Basidiomycota</taxon>
        <taxon>Ustilaginomycotina</taxon>
        <taxon>Exobasidiomycetes</taxon>
        <taxon>Exobasidiales</taxon>
        <taxon>Brachybasidiaceae</taxon>
        <taxon>Meira</taxon>
    </lineage>
</organism>
<evidence type="ECO:0008006" key="3">
    <source>
        <dbReference type="Google" id="ProtNLM"/>
    </source>
</evidence>
<keyword evidence="2" id="KW-1185">Reference proteome</keyword>
<proteinExistence type="predicted"/>
<dbReference type="EMBL" id="KZ819602">
    <property type="protein sequence ID" value="PWN37553.1"/>
    <property type="molecule type" value="Genomic_DNA"/>
</dbReference>
<dbReference type="OrthoDB" id="2552827at2759"/>
<protein>
    <recommendedName>
        <fullName evidence="3">Ubiquinone biosynthesis protein</fullName>
    </recommendedName>
</protein>
<reference evidence="1 2" key="1">
    <citation type="journal article" date="2018" name="Mol. Biol. Evol.">
        <title>Broad Genomic Sampling Reveals a Smut Pathogenic Ancestry of the Fungal Clade Ustilaginomycotina.</title>
        <authorList>
            <person name="Kijpornyongpan T."/>
            <person name="Mondo S.J."/>
            <person name="Barry K."/>
            <person name="Sandor L."/>
            <person name="Lee J."/>
            <person name="Lipzen A."/>
            <person name="Pangilinan J."/>
            <person name="LaButti K."/>
            <person name="Hainaut M."/>
            <person name="Henrissat B."/>
            <person name="Grigoriev I.V."/>
            <person name="Spatafora J.W."/>
            <person name="Aime M.C."/>
        </authorList>
    </citation>
    <scope>NUCLEOTIDE SEQUENCE [LARGE SCALE GENOMIC DNA]</scope>
    <source>
        <strain evidence="1 2">MCA 3882</strain>
    </source>
</reference>
<dbReference type="GeneID" id="37022477"/>
<dbReference type="InParanoid" id="A0A316VMC3"/>
<evidence type="ECO:0000313" key="1">
    <source>
        <dbReference type="EMBL" id="PWN37553.1"/>
    </source>
</evidence>
<name>A0A316VMC3_9BASI</name>
<dbReference type="AlphaFoldDB" id="A0A316VMC3"/>
<dbReference type="Proteomes" id="UP000245771">
    <property type="component" value="Unassembled WGS sequence"/>
</dbReference>